<name>A0A171KPA4_9BURK</name>
<dbReference type="GO" id="GO:0046872">
    <property type="term" value="F:metal ion binding"/>
    <property type="evidence" value="ECO:0007669"/>
    <property type="project" value="UniProtKB-KW"/>
</dbReference>
<dbReference type="SUPFAM" id="SSF55811">
    <property type="entry name" value="Nudix"/>
    <property type="match status" value="1"/>
</dbReference>
<comment type="cofactor">
    <cofactor evidence="1">
        <name>Mn(2+)</name>
        <dbReference type="ChEBI" id="CHEBI:29035"/>
    </cofactor>
</comment>
<keyword evidence="11" id="KW-1185">Reference proteome</keyword>
<dbReference type="Proteomes" id="UP000078084">
    <property type="component" value="Unassembled WGS sequence"/>
</dbReference>
<dbReference type="PANTHER" id="PTHR12992">
    <property type="entry name" value="NUDIX HYDROLASE"/>
    <property type="match status" value="1"/>
</dbReference>
<evidence type="ECO:0000256" key="2">
    <source>
        <dbReference type="ARBA" id="ARBA00001946"/>
    </source>
</evidence>
<feature type="domain" description="Nudix hydrolase" evidence="8">
    <location>
        <begin position="72"/>
        <end position="204"/>
    </location>
</feature>
<reference evidence="9 11" key="1">
    <citation type="submission" date="2015-04" db="EMBL/GenBank/DDBJ databases">
        <title>Genome sequence of Kerstersia gyiorum CG1.</title>
        <authorList>
            <person name="Greninger A.L."/>
            <person name="Kozyreva V."/>
            <person name="Chaturvedi V."/>
        </authorList>
    </citation>
    <scope>NUCLEOTIDE SEQUENCE [LARGE SCALE GENOMIC DNA]</scope>
    <source>
        <strain evidence="9 11">CG1</strain>
    </source>
</reference>
<comment type="cofactor">
    <cofactor evidence="2">
        <name>Mg(2+)</name>
        <dbReference type="ChEBI" id="CHEBI:18420"/>
    </cofactor>
</comment>
<dbReference type="Proteomes" id="UP000292039">
    <property type="component" value="Unassembled WGS sequence"/>
</dbReference>
<dbReference type="PANTHER" id="PTHR12992:SF11">
    <property type="entry name" value="MITOCHONDRIAL COENZYME A DIPHOSPHATASE NUDT8"/>
    <property type="match status" value="1"/>
</dbReference>
<proteinExistence type="predicted"/>
<keyword evidence="4" id="KW-0378">Hydrolase</keyword>
<dbReference type="InterPro" id="IPR015797">
    <property type="entry name" value="NUDIX_hydrolase-like_dom_sf"/>
</dbReference>
<protein>
    <submittedName>
        <fullName evidence="10">ADP-ribose pyrophosphatase YjhB (NUDIX family)</fullName>
    </submittedName>
</protein>
<evidence type="ECO:0000259" key="8">
    <source>
        <dbReference type="PROSITE" id="PS51462"/>
    </source>
</evidence>
<dbReference type="Gene3D" id="3.90.79.10">
    <property type="entry name" value="Nucleoside Triphosphate Pyrophosphohydrolase"/>
    <property type="match status" value="1"/>
</dbReference>
<dbReference type="GO" id="GO:0010945">
    <property type="term" value="F:coenzyme A diphosphatase activity"/>
    <property type="evidence" value="ECO:0007669"/>
    <property type="project" value="InterPro"/>
</dbReference>
<dbReference type="EMBL" id="SGWZ01000003">
    <property type="protein sequence ID" value="RZS69415.1"/>
    <property type="molecule type" value="Genomic_DNA"/>
</dbReference>
<gene>
    <name evidence="9" type="ORF">AAV32_14510</name>
    <name evidence="10" type="ORF">EV679_2009</name>
</gene>
<evidence type="ECO:0000256" key="3">
    <source>
        <dbReference type="ARBA" id="ARBA00022723"/>
    </source>
</evidence>
<dbReference type="NCBIfam" id="NF007980">
    <property type="entry name" value="PRK10707.1"/>
    <property type="match status" value="1"/>
</dbReference>
<evidence type="ECO:0000313" key="9">
    <source>
        <dbReference type="EMBL" id="KKO70721.1"/>
    </source>
</evidence>
<dbReference type="RefSeq" id="WP_068373818.1">
    <property type="nucleotide sequence ID" value="NZ_CBCSEB010000006.1"/>
</dbReference>
<evidence type="ECO:0000313" key="10">
    <source>
        <dbReference type="EMBL" id="RZS69415.1"/>
    </source>
</evidence>
<keyword evidence="6" id="KW-0464">Manganese</keyword>
<dbReference type="Pfam" id="PF00293">
    <property type="entry name" value="NUDIX"/>
    <property type="match status" value="1"/>
</dbReference>
<evidence type="ECO:0000256" key="7">
    <source>
        <dbReference type="SAM" id="MobiDB-lite"/>
    </source>
</evidence>
<dbReference type="CDD" id="cd03426">
    <property type="entry name" value="NUDIX_CoAse_Nudt7"/>
    <property type="match status" value="1"/>
</dbReference>
<dbReference type="PATRIC" id="fig|206506.3.peg.3093"/>
<feature type="region of interest" description="Disordered" evidence="7">
    <location>
        <begin position="1"/>
        <end position="22"/>
    </location>
</feature>
<keyword evidence="5" id="KW-0460">Magnesium</keyword>
<evidence type="ECO:0000256" key="4">
    <source>
        <dbReference type="ARBA" id="ARBA00022801"/>
    </source>
</evidence>
<dbReference type="STRING" id="206506.AAV32_14510"/>
<reference evidence="10 12" key="2">
    <citation type="submission" date="2019-02" db="EMBL/GenBank/DDBJ databases">
        <title>Genomic Encyclopedia of Type Strains, Phase IV (KMG-IV): sequencing the most valuable type-strain genomes for metagenomic binning, comparative biology and taxonomic classification.</title>
        <authorList>
            <person name="Goeker M."/>
        </authorList>
    </citation>
    <scope>NUCLEOTIDE SEQUENCE [LARGE SCALE GENOMIC DNA]</scope>
    <source>
        <strain evidence="10 12">DSM 16618</strain>
    </source>
</reference>
<comment type="caution">
    <text evidence="9">The sequence shown here is derived from an EMBL/GenBank/DDBJ whole genome shotgun (WGS) entry which is preliminary data.</text>
</comment>
<evidence type="ECO:0000313" key="11">
    <source>
        <dbReference type="Proteomes" id="UP000078084"/>
    </source>
</evidence>
<evidence type="ECO:0000256" key="6">
    <source>
        <dbReference type="ARBA" id="ARBA00023211"/>
    </source>
</evidence>
<dbReference type="AlphaFoldDB" id="A0A171KPA4"/>
<dbReference type="InterPro" id="IPR045121">
    <property type="entry name" value="CoAse"/>
</dbReference>
<dbReference type="InterPro" id="IPR000086">
    <property type="entry name" value="NUDIX_hydrolase_dom"/>
</dbReference>
<accession>A0A171KPA4</accession>
<evidence type="ECO:0000256" key="1">
    <source>
        <dbReference type="ARBA" id="ARBA00001936"/>
    </source>
</evidence>
<sequence length="237" mass="25375">MADASETSKEPQIFDPQAQPWTPIPVEARLPAELLTGDAIQARLGQLGPAPGSVLGGDIGLSLRALPAAMRPVPAAVLMPIVMRGDGAGMLLTQRSANLSHHAGQISFPGGRAEHSDAGPVATALRESHEEIGLRPDQVRVLGTLPQYLTVTGFAVTPIAAWVEGNPSLEPAAREVAEIFEAPLEYLLDPANYRIHSAQLPDGASRRYYSVSWDKYFIWGATAAMLRNLYLALRPAK</sequence>
<dbReference type="EMBL" id="LBNE01000012">
    <property type="protein sequence ID" value="KKO70721.1"/>
    <property type="molecule type" value="Genomic_DNA"/>
</dbReference>
<evidence type="ECO:0000256" key="5">
    <source>
        <dbReference type="ARBA" id="ARBA00022842"/>
    </source>
</evidence>
<dbReference type="PROSITE" id="PS51462">
    <property type="entry name" value="NUDIX"/>
    <property type="match status" value="1"/>
</dbReference>
<evidence type="ECO:0000313" key="12">
    <source>
        <dbReference type="Proteomes" id="UP000292039"/>
    </source>
</evidence>
<keyword evidence="3" id="KW-0479">Metal-binding</keyword>
<organism evidence="9 11">
    <name type="scientific">Kerstersia gyiorum</name>
    <dbReference type="NCBI Taxonomy" id="206506"/>
    <lineage>
        <taxon>Bacteria</taxon>
        <taxon>Pseudomonadati</taxon>
        <taxon>Pseudomonadota</taxon>
        <taxon>Betaproteobacteria</taxon>
        <taxon>Burkholderiales</taxon>
        <taxon>Alcaligenaceae</taxon>
        <taxon>Kerstersia</taxon>
    </lineage>
</organism>